<dbReference type="AlphaFoldDB" id="A0A0F4QJN5"/>
<dbReference type="InterPro" id="IPR050557">
    <property type="entry name" value="RTX_toxin/Mannuronan_C5-epim"/>
</dbReference>
<gene>
    <name evidence="5" type="ORF">TW77_15035</name>
</gene>
<evidence type="ECO:0000256" key="1">
    <source>
        <dbReference type="ARBA" id="ARBA00004613"/>
    </source>
</evidence>
<proteinExistence type="predicted"/>
<dbReference type="InterPro" id="IPR011049">
    <property type="entry name" value="Serralysin-like_metalloprot_C"/>
</dbReference>
<keyword evidence="4" id="KW-0732">Signal</keyword>
<dbReference type="OrthoDB" id="6305173at2"/>
<dbReference type="PROSITE" id="PS00330">
    <property type="entry name" value="HEMOLYSIN_CALCIUM"/>
    <property type="match status" value="1"/>
</dbReference>
<dbReference type="InterPro" id="IPR018511">
    <property type="entry name" value="Hemolysin-typ_Ca-bd_CS"/>
</dbReference>
<dbReference type="SUPFAM" id="SSF51120">
    <property type="entry name" value="beta-Roll"/>
    <property type="match status" value="3"/>
</dbReference>
<dbReference type="Pfam" id="PF00353">
    <property type="entry name" value="HemolysinCabind"/>
    <property type="match status" value="4"/>
</dbReference>
<sequence>MVVYQKALLAAALSLTWLPNNAQALRLAAPGTFCSGLDRTQIEVGEHVENQYMTYLALSPKLADTALTVSGSQSSIVVSYNGRCEVLNGSNYNGLHVNLPDSGEYYDGSKLDFHQQVFGGEGNDEIRTGNKVDYIYGNGGNDQIFSFGDFERVDGGAGADCVEQGDEGAISSNIQNTEANSCANYAPASCEGLDRSKISVADDNSANPYMTYLAVSPNVSGEKLTAEGDDALVTVYYAGSCETFDVGNYNGFQVNLADSGEEYDGTALNWHQLVYGGDGNDTILTGNKVDYVYAGKGDDTIYTYGDFEKVDGGTGMDCLTEGSSGSIQSNISGIEQYSCTPAGNVPDSLTTAYARCHMQTGSFDSELNNGVWKLRALDSNLALFVEEHAEYVFAYSAGYQHCAFSNAVEAVEVQLSNGNDTLLASGVGRDMTVYGLNGNDTIQTGRGNDLIFGGDGKDKIRAGDGNDWVAGGSDIATDHRGVVHRVRISGYNNDGADDIKGENGNDVLFGNRDGDNISGGDGEDIIFGNDGNKDRLYGNSGADIIVDSGGGSWGNRAKSWGGSGQDILVCERGSCELSGGGSKDFLAAISTFSNIGLYGGGGGDILFVRGDEIPLGTGGSGNDFVYNEWNDSDISGYLSSVKHKSGYFDRAVRKAGSGMSSRHEEVLRLKQFYEQRGYSTFKSRIAELVDEDTFEAWLKNRSKSVYDLQ</sequence>
<dbReference type="Proteomes" id="UP000033452">
    <property type="component" value="Unassembled WGS sequence"/>
</dbReference>
<accession>A0A0F4QJN5</accession>
<dbReference type="PANTHER" id="PTHR38340:SF1">
    <property type="entry name" value="S-LAYER PROTEIN"/>
    <property type="match status" value="1"/>
</dbReference>
<dbReference type="InterPro" id="IPR001343">
    <property type="entry name" value="Hemolysn_Ca-bd"/>
</dbReference>
<organism evidence="5 6">
    <name type="scientific">Pseudoalteromonas rubra</name>
    <dbReference type="NCBI Taxonomy" id="43658"/>
    <lineage>
        <taxon>Bacteria</taxon>
        <taxon>Pseudomonadati</taxon>
        <taxon>Pseudomonadota</taxon>
        <taxon>Gammaproteobacteria</taxon>
        <taxon>Alteromonadales</taxon>
        <taxon>Pseudoalteromonadaceae</taxon>
        <taxon>Pseudoalteromonas</taxon>
    </lineage>
</organism>
<dbReference type="PATRIC" id="fig|43658.5.peg.3182"/>
<dbReference type="Gene3D" id="2.160.20.160">
    <property type="match status" value="1"/>
</dbReference>
<feature type="signal peptide" evidence="4">
    <location>
        <begin position="1"/>
        <end position="22"/>
    </location>
</feature>
<evidence type="ECO:0000313" key="5">
    <source>
        <dbReference type="EMBL" id="KJZ07519.1"/>
    </source>
</evidence>
<dbReference type="PRINTS" id="PR00313">
    <property type="entry name" value="CABNDNGRPT"/>
</dbReference>
<reference evidence="5 6" key="1">
    <citation type="journal article" date="2015" name="BMC Genomics">
        <title>Genome mining reveals unlocked bioactive potential of marine Gram-negative bacteria.</title>
        <authorList>
            <person name="Machado H."/>
            <person name="Sonnenschein E.C."/>
            <person name="Melchiorsen J."/>
            <person name="Gram L."/>
        </authorList>
    </citation>
    <scope>NUCLEOTIDE SEQUENCE [LARGE SCALE GENOMIC DNA]</scope>
    <source>
        <strain evidence="5 6">S2471</strain>
    </source>
</reference>
<dbReference type="GO" id="GO:0005576">
    <property type="term" value="C:extracellular region"/>
    <property type="evidence" value="ECO:0007669"/>
    <property type="project" value="UniProtKB-SubCell"/>
</dbReference>
<keyword evidence="3" id="KW-0106">Calcium</keyword>
<name>A0A0F4QJN5_9GAMM</name>
<evidence type="ECO:0000256" key="2">
    <source>
        <dbReference type="ARBA" id="ARBA00022525"/>
    </source>
</evidence>
<comment type="subcellular location">
    <subcellularLocation>
        <location evidence="1">Secreted</location>
    </subcellularLocation>
</comment>
<dbReference type="GO" id="GO:0005509">
    <property type="term" value="F:calcium ion binding"/>
    <property type="evidence" value="ECO:0007669"/>
    <property type="project" value="InterPro"/>
</dbReference>
<comment type="caution">
    <text evidence="5">The sequence shown here is derived from an EMBL/GenBank/DDBJ whole genome shotgun (WGS) entry which is preliminary data.</text>
</comment>
<dbReference type="Gene3D" id="2.150.10.10">
    <property type="entry name" value="Serralysin-like metalloprotease, C-terminal"/>
    <property type="match status" value="3"/>
</dbReference>
<keyword evidence="2" id="KW-0964">Secreted</keyword>
<keyword evidence="6" id="KW-1185">Reference proteome</keyword>
<evidence type="ECO:0000256" key="3">
    <source>
        <dbReference type="ARBA" id="ARBA00022837"/>
    </source>
</evidence>
<evidence type="ECO:0000256" key="4">
    <source>
        <dbReference type="SAM" id="SignalP"/>
    </source>
</evidence>
<feature type="chain" id="PRO_5002475446" evidence="4">
    <location>
        <begin position="23"/>
        <end position="709"/>
    </location>
</feature>
<dbReference type="PANTHER" id="PTHR38340">
    <property type="entry name" value="S-LAYER PROTEIN"/>
    <property type="match status" value="1"/>
</dbReference>
<dbReference type="EMBL" id="JXYA01000036">
    <property type="protein sequence ID" value="KJZ07519.1"/>
    <property type="molecule type" value="Genomic_DNA"/>
</dbReference>
<dbReference type="RefSeq" id="WP_046005806.1">
    <property type="nucleotide sequence ID" value="NZ_JXYA01000036.1"/>
</dbReference>
<protein>
    <submittedName>
        <fullName evidence="5">Calcium-binding protein</fullName>
    </submittedName>
</protein>
<evidence type="ECO:0000313" key="6">
    <source>
        <dbReference type="Proteomes" id="UP000033452"/>
    </source>
</evidence>